<feature type="transmembrane region" description="Helical" evidence="7">
    <location>
        <begin position="258"/>
        <end position="277"/>
    </location>
</feature>
<name>A0A6C0GLZ2_9BACT</name>
<dbReference type="NCBIfam" id="TIGR00937">
    <property type="entry name" value="2A51"/>
    <property type="match status" value="1"/>
</dbReference>
<dbReference type="Pfam" id="PF02417">
    <property type="entry name" value="Chromate_transp"/>
    <property type="match status" value="2"/>
</dbReference>
<feature type="transmembrane region" description="Helical" evidence="7">
    <location>
        <begin position="399"/>
        <end position="417"/>
    </location>
</feature>
<keyword evidence="3" id="KW-1003">Cell membrane</keyword>
<dbReference type="KEGG" id="rhoz:GXP67_21560"/>
<dbReference type="PANTHER" id="PTHR33567:SF3">
    <property type="entry name" value="CHROMATE ION TRANSPORTER (EUROFUNG)"/>
    <property type="match status" value="1"/>
</dbReference>
<dbReference type="InterPro" id="IPR014047">
    <property type="entry name" value="Chr_Tranpt_l_chain"/>
</dbReference>
<evidence type="ECO:0000256" key="2">
    <source>
        <dbReference type="ARBA" id="ARBA00005262"/>
    </source>
</evidence>
<dbReference type="Proteomes" id="UP000480178">
    <property type="component" value="Chromosome"/>
</dbReference>
<dbReference type="PIRSF" id="PIRSF004810">
    <property type="entry name" value="ChrA"/>
    <property type="match status" value="1"/>
</dbReference>
<dbReference type="PANTHER" id="PTHR33567">
    <property type="entry name" value="CHROMATE ION TRANSPORTER (EUROFUNG)"/>
    <property type="match status" value="1"/>
</dbReference>
<feature type="transmembrane region" description="Helical" evidence="7">
    <location>
        <begin position="20"/>
        <end position="38"/>
    </location>
</feature>
<proteinExistence type="inferred from homology"/>
<comment type="similarity">
    <text evidence="2">Belongs to the chromate ion transporter (CHR) (TC 2.A.51) family.</text>
</comment>
<feature type="transmembrane region" description="Helical" evidence="7">
    <location>
        <begin position="228"/>
        <end position="246"/>
    </location>
</feature>
<feature type="transmembrane region" description="Helical" evidence="7">
    <location>
        <begin position="298"/>
        <end position="320"/>
    </location>
</feature>
<evidence type="ECO:0000256" key="4">
    <source>
        <dbReference type="ARBA" id="ARBA00022692"/>
    </source>
</evidence>
<feature type="transmembrane region" description="Helical" evidence="7">
    <location>
        <begin position="332"/>
        <end position="356"/>
    </location>
</feature>
<dbReference type="RefSeq" id="WP_162445040.1">
    <property type="nucleotide sequence ID" value="NZ_CP048222.1"/>
</dbReference>
<gene>
    <name evidence="8" type="primary">chrA</name>
    <name evidence="8" type="ORF">GXP67_21560</name>
</gene>
<evidence type="ECO:0000313" key="8">
    <source>
        <dbReference type="EMBL" id="QHT69045.1"/>
    </source>
</evidence>
<evidence type="ECO:0000256" key="5">
    <source>
        <dbReference type="ARBA" id="ARBA00022989"/>
    </source>
</evidence>
<evidence type="ECO:0000313" key="9">
    <source>
        <dbReference type="Proteomes" id="UP000480178"/>
    </source>
</evidence>
<feature type="transmembrane region" description="Helical" evidence="7">
    <location>
        <begin position="88"/>
        <end position="111"/>
    </location>
</feature>
<evidence type="ECO:0000256" key="7">
    <source>
        <dbReference type="SAM" id="Phobius"/>
    </source>
</evidence>
<protein>
    <submittedName>
        <fullName evidence="8">Chromate efflux transporter</fullName>
    </submittedName>
</protein>
<evidence type="ECO:0000256" key="3">
    <source>
        <dbReference type="ARBA" id="ARBA00022475"/>
    </source>
</evidence>
<organism evidence="8 9">
    <name type="scientific">Rhodocytophaga rosea</name>
    <dbReference type="NCBI Taxonomy" id="2704465"/>
    <lineage>
        <taxon>Bacteria</taxon>
        <taxon>Pseudomonadati</taxon>
        <taxon>Bacteroidota</taxon>
        <taxon>Cytophagia</taxon>
        <taxon>Cytophagales</taxon>
        <taxon>Rhodocytophagaceae</taxon>
        <taxon>Rhodocytophaga</taxon>
    </lineage>
</organism>
<feature type="transmembrane region" description="Helical" evidence="7">
    <location>
        <begin position="117"/>
        <end position="138"/>
    </location>
</feature>
<keyword evidence="6 7" id="KW-0472">Membrane</keyword>
<dbReference type="EMBL" id="CP048222">
    <property type="protein sequence ID" value="QHT69045.1"/>
    <property type="molecule type" value="Genomic_DNA"/>
</dbReference>
<dbReference type="GO" id="GO:0015109">
    <property type="term" value="F:chromate transmembrane transporter activity"/>
    <property type="evidence" value="ECO:0007669"/>
    <property type="project" value="InterPro"/>
</dbReference>
<evidence type="ECO:0000256" key="6">
    <source>
        <dbReference type="ARBA" id="ARBA00023136"/>
    </source>
</evidence>
<dbReference type="AlphaFoldDB" id="A0A6C0GLZ2"/>
<reference evidence="8 9" key="1">
    <citation type="submission" date="2020-01" db="EMBL/GenBank/DDBJ databases">
        <authorList>
            <person name="Kim M.K."/>
        </authorList>
    </citation>
    <scope>NUCLEOTIDE SEQUENCE [LARGE SCALE GENOMIC DNA]</scope>
    <source>
        <strain evidence="8 9">172606-1</strain>
    </source>
</reference>
<accession>A0A6C0GLZ2</accession>
<feature type="transmembrane region" description="Helical" evidence="7">
    <location>
        <begin position="368"/>
        <end position="387"/>
    </location>
</feature>
<keyword evidence="4 7" id="KW-0812">Transmembrane</keyword>
<dbReference type="GO" id="GO:0005886">
    <property type="term" value="C:plasma membrane"/>
    <property type="evidence" value="ECO:0007669"/>
    <property type="project" value="UniProtKB-SubCell"/>
</dbReference>
<sequence length="442" mass="48985">MTHTLPSTRKKPSFREATLFWLKLGFISFGGPAGQIAIMHEFLVDQKKWISDAKFLHALNYCMLLPGPEAQQLATYIGWLLHGTRGGLVAGALFVLPSVFILLGLSTVYVTYGNIPWVYALFYGLKPAVVVIVILALIKIGKKSLLTPLHYSIAALSFIGIFFLNIPFPWIILATLIIGFAAQRFLPSLFIQKGEKEKNTVNEAEYFLNSHTIVGGTGFNSIRLAKQLITGLVLWLIPFGLFYYFTSDFAFWRTLSLFFTQAAFITFGGAYAVLPYVAQVSVEQLHWLSQYEMIDGLALGETTPGPLIMVLAFVGFMAGFNHFGHSAIAGTIGLLTTTFYTFLPCFLFIFIGAPVIERTQHNPKVKAILGVVTAAVVGVVLNLTVYFGKAVVFPQGLEVSKVDYFSLIWIIISFVAMYRFKINMIIWIGISALAGLVHYLVI</sequence>
<keyword evidence="9" id="KW-1185">Reference proteome</keyword>
<evidence type="ECO:0000256" key="1">
    <source>
        <dbReference type="ARBA" id="ARBA00004651"/>
    </source>
</evidence>
<comment type="subcellular location">
    <subcellularLocation>
        <location evidence="1">Cell membrane</location>
        <topology evidence="1">Multi-pass membrane protein</topology>
    </subcellularLocation>
</comment>
<feature type="transmembrane region" description="Helical" evidence="7">
    <location>
        <begin position="424"/>
        <end position="441"/>
    </location>
</feature>
<keyword evidence="5 7" id="KW-1133">Transmembrane helix</keyword>
<dbReference type="InterPro" id="IPR003370">
    <property type="entry name" value="Chromate_transpt"/>
</dbReference>